<feature type="transmembrane region" description="Helical" evidence="8">
    <location>
        <begin position="62"/>
        <end position="80"/>
    </location>
</feature>
<evidence type="ECO:0000256" key="2">
    <source>
        <dbReference type="ARBA" id="ARBA00010992"/>
    </source>
</evidence>
<feature type="transmembrane region" description="Helical" evidence="8">
    <location>
        <begin position="500"/>
        <end position="517"/>
    </location>
</feature>
<dbReference type="InterPro" id="IPR020846">
    <property type="entry name" value="MFS_dom"/>
</dbReference>
<feature type="transmembrane region" description="Helical" evidence="8">
    <location>
        <begin position="124"/>
        <end position="141"/>
    </location>
</feature>
<evidence type="ECO:0000256" key="7">
    <source>
        <dbReference type="RuleBase" id="RU003346"/>
    </source>
</evidence>
<gene>
    <name evidence="10" type="primary">xylE</name>
    <name evidence="10" type="ORF">L9059_01275</name>
</gene>
<keyword evidence="6 8" id="KW-0472">Membrane</keyword>
<feature type="transmembrane region" description="Helical" evidence="8">
    <location>
        <begin position="462"/>
        <end position="480"/>
    </location>
</feature>
<dbReference type="SUPFAM" id="SSF103473">
    <property type="entry name" value="MFS general substrate transporter"/>
    <property type="match status" value="1"/>
</dbReference>
<keyword evidence="11" id="KW-1185">Reference proteome</keyword>
<name>A0ABT0ESX9_9PSED</name>
<feature type="transmembrane region" description="Helical" evidence="8">
    <location>
        <begin position="398"/>
        <end position="420"/>
    </location>
</feature>
<comment type="similarity">
    <text evidence="2 7">Belongs to the major facilitator superfamily. Sugar transporter (TC 2.A.1.1) family.</text>
</comment>
<dbReference type="PRINTS" id="PR00171">
    <property type="entry name" value="SUGRTRNSPORT"/>
</dbReference>
<evidence type="ECO:0000256" key="4">
    <source>
        <dbReference type="ARBA" id="ARBA00022692"/>
    </source>
</evidence>
<dbReference type="InterPro" id="IPR005828">
    <property type="entry name" value="MFS_sugar_transport-like"/>
</dbReference>
<feature type="transmembrane region" description="Helical" evidence="8">
    <location>
        <begin position="153"/>
        <end position="170"/>
    </location>
</feature>
<dbReference type="InterPro" id="IPR036259">
    <property type="entry name" value="MFS_trans_sf"/>
</dbReference>
<evidence type="ECO:0000256" key="5">
    <source>
        <dbReference type="ARBA" id="ARBA00022989"/>
    </source>
</evidence>
<protein>
    <submittedName>
        <fullName evidence="10">D-xylose transporter XylE</fullName>
    </submittedName>
</protein>
<feature type="transmembrane region" description="Helical" evidence="8">
    <location>
        <begin position="254"/>
        <end position="276"/>
    </location>
</feature>
<dbReference type="EMBL" id="JAKNRW010000001">
    <property type="protein sequence ID" value="MCK1788840.1"/>
    <property type="molecule type" value="Genomic_DNA"/>
</dbReference>
<keyword evidence="5 8" id="KW-1133">Transmembrane helix</keyword>
<feature type="transmembrane region" description="Helical" evidence="8">
    <location>
        <begin position="220"/>
        <end position="242"/>
    </location>
</feature>
<dbReference type="PROSITE" id="PS00217">
    <property type="entry name" value="SUGAR_TRANSPORT_2"/>
    <property type="match status" value="1"/>
</dbReference>
<dbReference type="Gene3D" id="1.20.1250.20">
    <property type="entry name" value="MFS general substrate transporter like domains"/>
    <property type="match status" value="3"/>
</dbReference>
<dbReference type="InterPro" id="IPR050820">
    <property type="entry name" value="MFS_Sugar_Transporter"/>
</dbReference>
<comment type="subcellular location">
    <subcellularLocation>
        <location evidence="1">Membrane</location>
        <topology evidence="1">Multi-pass membrane protein</topology>
    </subcellularLocation>
</comment>
<dbReference type="Proteomes" id="UP001299876">
    <property type="component" value="Unassembled WGS sequence"/>
</dbReference>
<evidence type="ECO:0000313" key="11">
    <source>
        <dbReference type="Proteomes" id="UP001299876"/>
    </source>
</evidence>
<dbReference type="PROSITE" id="PS00216">
    <property type="entry name" value="SUGAR_TRANSPORT_1"/>
    <property type="match status" value="1"/>
</dbReference>
<feature type="transmembrane region" description="Helical" evidence="8">
    <location>
        <begin position="7"/>
        <end position="26"/>
    </location>
</feature>
<sequence>MSRVSTSGYLVFITIAAAFGGLLFGYDTAVISGAVQPLRSFFVEPLFQNAELARHVVGEFKTSLLLGATLIFCLSLYYLIRLYGLTRGLIAGGLVAFFGSWLMYDQVMSLPDQITPNLASSLTGFTISSALLGCVIGGFCAGSVSERLGRRNGLMMSAVLFIIASIGSALPEICNPLPLQDITVFNLYRIIGGIGVGIASMLSPMYLAEIAPSQIRGRLVSCNQFCIILGMLVVYFINYFIAHGEPQEWLVQQGWRWMLGSEVLPALVFLLLLIRIPETPRYLVMRGKHEQASRVLEAINGKDKAPAILQEIRASFAESAADAPWMSFGGLLIAISLLLSIFQQFVGINVVLYYAPEIFKNMGSQGDASLQLTIIVGAVNLIFTIAAIVLVDRVGRKPLMIIGALVMGISMLGLGTSFYMQNLGMTAMLLMLTYVAAFAMSWGPVVWVLLSEIFPNSIRGALSIAVAVQWLANLLVSWSFPIMNDNAWLNELFNHGFVYWMYGVMGLLAAGFVWRWVPETKNKTLEEMSATWKTGYVVDAKLSAHVV</sequence>
<keyword evidence="3 7" id="KW-0813">Transport</keyword>
<dbReference type="PANTHER" id="PTHR48023">
    <property type="entry name" value="D-XYLOSE-PROTON SYMPORTER-LIKE 2"/>
    <property type="match status" value="1"/>
</dbReference>
<accession>A0ABT0ESX9</accession>
<evidence type="ECO:0000259" key="9">
    <source>
        <dbReference type="PROSITE" id="PS50850"/>
    </source>
</evidence>
<reference evidence="10 11" key="1">
    <citation type="submission" date="2022-02" db="EMBL/GenBank/DDBJ databases">
        <title>Comparative genomics of the first Antarctic Pseudomonas spp. capable of biotransforming 2,4,6-Trinitrotoluene.</title>
        <authorList>
            <person name="Cabrera M.A."/>
            <person name="Marquez S.L."/>
            <person name="Perez-Donoso J.M."/>
        </authorList>
    </citation>
    <scope>NUCLEOTIDE SEQUENCE [LARGE SCALE GENOMIC DNA]</scope>
    <source>
        <strain evidence="10 11">TNT19</strain>
    </source>
</reference>
<proteinExistence type="inferred from homology"/>
<dbReference type="NCBIfam" id="NF007484">
    <property type="entry name" value="PRK10077.1"/>
    <property type="match status" value="1"/>
</dbReference>
<feature type="transmembrane region" description="Helical" evidence="8">
    <location>
        <begin position="190"/>
        <end position="208"/>
    </location>
</feature>
<evidence type="ECO:0000256" key="1">
    <source>
        <dbReference type="ARBA" id="ARBA00004141"/>
    </source>
</evidence>
<keyword evidence="4 8" id="KW-0812">Transmembrane</keyword>
<evidence type="ECO:0000256" key="3">
    <source>
        <dbReference type="ARBA" id="ARBA00022448"/>
    </source>
</evidence>
<evidence type="ECO:0000256" key="6">
    <source>
        <dbReference type="ARBA" id="ARBA00023136"/>
    </source>
</evidence>
<evidence type="ECO:0000313" key="10">
    <source>
        <dbReference type="EMBL" id="MCK1788840.1"/>
    </source>
</evidence>
<feature type="transmembrane region" description="Helical" evidence="8">
    <location>
        <begin position="87"/>
        <end position="104"/>
    </location>
</feature>
<organism evidence="10 11">
    <name type="scientific">Pseudomonas violetae</name>
    <dbReference type="NCBI Taxonomy" id="2915813"/>
    <lineage>
        <taxon>Bacteria</taxon>
        <taxon>Pseudomonadati</taxon>
        <taxon>Pseudomonadota</taxon>
        <taxon>Gammaproteobacteria</taxon>
        <taxon>Pseudomonadales</taxon>
        <taxon>Pseudomonadaceae</taxon>
        <taxon>Pseudomonas</taxon>
    </lineage>
</organism>
<feature type="transmembrane region" description="Helical" evidence="8">
    <location>
        <begin position="368"/>
        <end position="391"/>
    </location>
</feature>
<dbReference type="RefSeq" id="WP_247286191.1">
    <property type="nucleotide sequence ID" value="NZ_JAKNRW010000001.1"/>
</dbReference>
<evidence type="ECO:0000256" key="8">
    <source>
        <dbReference type="SAM" id="Phobius"/>
    </source>
</evidence>
<feature type="domain" description="Major facilitator superfamily (MFS) profile" evidence="9">
    <location>
        <begin position="13"/>
        <end position="521"/>
    </location>
</feature>
<dbReference type="NCBIfam" id="TIGR00879">
    <property type="entry name" value="SP"/>
    <property type="match status" value="1"/>
</dbReference>
<feature type="transmembrane region" description="Helical" evidence="8">
    <location>
        <begin position="426"/>
        <end position="450"/>
    </location>
</feature>
<dbReference type="PANTHER" id="PTHR48023:SF4">
    <property type="entry name" value="D-XYLOSE-PROTON SYMPORTER-LIKE 2"/>
    <property type="match status" value="1"/>
</dbReference>
<feature type="transmembrane region" description="Helical" evidence="8">
    <location>
        <begin position="331"/>
        <end position="356"/>
    </location>
</feature>
<comment type="caution">
    <text evidence="10">The sequence shown here is derived from an EMBL/GenBank/DDBJ whole genome shotgun (WGS) entry which is preliminary data.</text>
</comment>
<dbReference type="Pfam" id="PF00083">
    <property type="entry name" value="Sugar_tr"/>
    <property type="match status" value="1"/>
</dbReference>
<dbReference type="InterPro" id="IPR005829">
    <property type="entry name" value="Sugar_transporter_CS"/>
</dbReference>
<dbReference type="PROSITE" id="PS50850">
    <property type="entry name" value="MFS"/>
    <property type="match status" value="1"/>
</dbReference>
<dbReference type="InterPro" id="IPR003663">
    <property type="entry name" value="Sugar/inositol_transpt"/>
</dbReference>